<dbReference type="EMBL" id="JBBNAG010000001">
    <property type="protein sequence ID" value="KAK9165824.1"/>
    <property type="molecule type" value="Genomic_DNA"/>
</dbReference>
<proteinExistence type="predicted"/>
<evidence type="ECO:0000313" key="2">
    <source>
        <dbReference type="Proteomes" id="UP001419268"/>
    </source>
</evidence>
<organism evidence="1 2">
    <name type="scientific">Stephania cephalantha</name>
    <dbReference type="NCBI Taxonomy" id="152367"/>
    <lineage>
        <taxon>Eukaryota</taxon>
        <taxon>Viridiplantae</taxon>
        <taxon>Streptophyta</taxon>
        <taxon>Embryophyta</taxon>
        <taxon>Tracheophyta</taxon>
        <taxon>Spermatophyta</taxon>
        <taxon>Magnoliopsida</taxon>
        <taxon>Ranunculales</taxon>
        <taxon>Menispermaceae</taxon>
        <taxon>Menispermoideae</taxon>
        <taxon>Cissampelideae</taxon>
        <taxon>Stephania</taxon>
    </lineage>
</organism>
<accession>A0AAP0LB95</accession>
<comment type="caution">
    <text evidence="1">The sequence shown here is derived from an EMBL/GenBank/DDBJ whole genome shotgun (WGS) entry which is preliminary data.</text>
</comment>
<sequence length="97" mass="10155">MASVPHTTKTVETRNIDEGKGVKVHTVDYRCPPGQEVRTETVQVVHEVHSDGSDGGAATGAVAGAAEAVAKTIQSAKEYLSGNATNSHQQGNQLTDR</sequence>
<evidence type="ECO:0000313" key="1">
    <source>
        <dbReference type="EMBL" id="KAK9165824.1"/>
    </source>
</evidence>
<name>A0AAP0LB95_9MAGN</name>
<dbReference type="AlphaFoldDB" id="A0AAP0LB95"/>
<protein>
    <submittedName>
        <fullName evidence="1">Uncharacterized protein</fullName>
    </submittedName>
</protein>
<reference evidence="1 2" key="1">
    <citation type="submission" date="2024-01" db="EMBL/GenBank/DDBJ databases">
        <title>Genome assemblies of Stephania.</title>
        <authorList>
            <person name="Yang L."/>
        </authorList>
    </citation>
    <scope>NUCLEOTIDE SEQUENCE [LARGE SCALE GENOMIC DNA]</scope>
    <source>
        <strain evidence="1">JXDWG</strain>
        <tissue evidence="1">Leaf</tissue>
    </source>
</reference>
<keyword evidence="2" id="KW-1185">Reference proteome</keyword>
<gene>
    <name evidence="1" type="ORF">Scep_001015</name>
</gene>
<dbReference type="Proteomes" id="UP001419268">
    <property type="component" value="Unassembled WGS sequence"/>
</dbReference>